<gene>
    <name evidence="1" type="ORF">KIN20_017218</name>
</gene>
<reference evidence="1" key="1">
    <citation type="submission" date="2021-06" db="EMBL/GenBank/DDBJ databases">
        <title>Parelaphostrongylus tenuis whole genome reference sequence.</title>
        <authorList>
            <person name="Garwood T.J."/>
            <person name="Larsen P.A."/>
            <person name="Fountain-Jones N.M."/>
            <person name="Garbe J.R."/>
            <person name="Macchietto M.G."/>
            <person name="Kania S.A."/>
            <person name="Gerhold R.W."/>
            <person name="Richards J.E."/>
            <person name="Wolf T.M."/>
        </authorList>
    </citation>
    <scope>NUCLEOTIDE SEQUENCE</scope>
    <source>
        <strain evidence="1">MNPRO001-30</strain>
        <tissue evidence="1">Meninges</tissue>
    </source>
</reference>
<dbReference type="Proteomes" id="UP001196413">
    <property type="component" value="Unassembled WGS sequence"/>
</dbReference>
<sequence>MKPLHKKLHLKETGKPRSCVLSSSSSCPPGFKCTLVGGTTTRCCGKSLGCPPNSAASLHPSTGSHMECSPSERLFGSYPDVCPAGQPLGGAPTVCGEDNTCQDGYQCVTAGSFQYCCPSRGNCSTWS</sequence>
<proteinExistence type="predicted"/>
<comment type="caution">
    <text evidence="1">The sequence shown here is derived from an EMBL/GenBank/DDBJ whole genome shotgun (WGS) entry which is preliminary data.</text>
</comment>
<dbReference type="InterPro" id="IPR006150">
    <property type="entry name" value="Cys_repeat_1"/>
</dbReference>
<evidence type="ECO:0000313" key="2">
    <source>
        <dbReference type="Proteomes" id="UP001196413"/>
    </source>
</evidence>
<dbReference type="EMBL" id="JAHQIW010003448">
    <property type="protein sequence ID" value="KAJ1358720.1"/>
    <property type="molecule type" value="Genomic_DNA"/>
</dbReference>
<accession>A0AAD5QRB8</accession>
<name>A0AAD5QRB8_PARTN</name>
<dbReference type="InterPro" id="IPR028150">
    <property type="entry name" value="Lustrin_cystein"/>
</dbReference>
<protein>
    <submittedName>
        <fullName evidence="1">Uncharacterized protein</fullName>
    </submittedName>
</protein>
<organism evidence="1 2">
    <name type="scientific">Parelaphostrongylus tenuis</name>
    <name type="common">Meningeal worm</name>
    <dbReference type="NCBI Taxonomy" id="148309"/>
    <lineage>
        <taxon>Eukaryota</taxon>
        <taxon>Metazoa</taxon>
        <taxon>Ecdysozoa</taxon>
        <taxon>Nematoda</taxon>
        <taxon>Chromadorea</taxon>
        <taxon>Rhabditida</taxon>
        <taxon>Rhabditina</taxon>
        <taxon>Rhabditomorpha</taxon>
        <taxon>Strongyloidea</taxon>
        <taxon>Metastrongylidae</taxon>
        <taxon>Parelaphostrongylus</taxon>
    </lineage>
</organism>
<dbReference type="Pfam" id="PF14625">
    <property type="entry name" value="Lustrin_cystein"/>
    <property type="match status" value="2"/>
</dbReference>
<keyword evidence="2" id="KW-1185">Reference proteome</keyword>
<evidence type="ECO:0000313" key="1">
    <source>
        <dbReference type="EMBL" id="KAJ1358720.1"/>
    </source>
</evidence>
<dbReference type="SMART" id="SM00289">
    <property type="entry name" value="WR1"/>
    <property type="match status" value="2"/>
</dbReference>
<dbReference type="AlphaFoldDB" id="A0AAD5QRB8"/>